<evidence type="ECO:0000313" key="1">
    <source>
        <dbReference type="EMBL" id="SFM48360.1"/>
    </source>
</evidence>
<accession>A0A1I4R8S9</accession>
<reference evidence="2" key="1">
    <citation type="submission" date="2016-10" db="EMBL/GenBank/DDBJ databases">
        <authorList>
            <person name="Varghese N."/>
            <person name="Submissions S."/>
        </authorList>
    </citation>
    <scope>NUCLEOTIDE SEQUENCE [LARGE SCALE GENOMIC DNA]</scope>
    <source>
        <strain evidence="2">CGMCC 1.4250</strain>
    </source>
</reference>
<evidence type="ECO:0008006" key="3">
    <source>
        <dbReference type="Google" id="ProtNLM"/>
    </source>
</evidence>
<sequence length="185" mass="21598">MKKISTILTIVVLFAFAIVMVNQPDSGQAYAKQNQIHVEKNTGLKQIQVENIKREAETNDITHEEIVKLTDTFMDLLVQEIDDHYKVVRFDTKEELINAFEPYIVKEAVQPYIDYYYKEKEDGLYIVPTETPPWFEKDEDYEKKSEGNKVTITQSNESALYGMYTIEIVFKKMDGTWKIANISHK</sequence>
<protein>
    <recommendedName>
        <fullName evidence="3">DUF3993 domain-containing protein</fullName>
    </recommendedName>
</protein>
<dbReference type="STRING" id="334253.SAMN04487943_12146"/>
<gene>
    <name evidence="1" type="ORF">SAMN04487943_12146</name>
</gene>
<dbReference type="AlphaFoldDB" id="A0A1I4R8S9"/>
<proteinExistence type="predicted"/>
<evidence type="ECO:0000313" key="2">
    <source>
        <dbReference type="Proteomes" id="UP000198565"/>
    </source>
</evidence>
<dbReference type="EMBL" id="FOTR01000021">
    <property type="protein sequence ID" value="SFM48360.1"/>
    <property type="molecule type" value="Genomic_DNA"/>
</dbReference>
<organism evidence="1 2">
    <name type="scientific">Gracilibacillus orientalis</name>
    <dbReference type="NCBI Taxonomy" id="334253"/>
    <lineage>
        <taxon>Bacteria</taxon>
        <taxon>Bacillati</taxon>
        <taxon>Bacillota</taxon>
        <taxon>Bacilli</taxon>
        <taxon>Bacillales</taxon>
        <taxon>Bacillaceae</taxon>
        <taxon>Gracilibacillus</taxon>
    </lineage>
</organism>
<name>A0A1I4R8S9_9BACI</name>
<dbReference type="OrthoDB" id="2880030at2"/>
<dbReference type="RefSeq" id="WP_091486645.1">
    <property type="nucleotide sequence ID" value="NZ_FOTR01000021.1"/>
</dbReference>
<dbReference type="Proteomes" id="UP000198565">
    <property type="component" value="Unassembled WGS sequence"/>
</dbReference>
<keyword evidence="2" id="KW-1185">Reference proteome</keyword>